<feature type="transmembrane region" description="Helical" evidence="1">
    <location>
        <begin position="87"/>
        <end position="104"/>
    </location>
</feature>
<name>A0A6A6QTF8_9PEZI</name>
<dbReference type="Proteomes" id="UP000799750">
    <property type="component" value="Unassembled WGS sequence"/>
</dbReference>
<feature type="transmembrane region" description="Helical" evidence="1">
    <location>
        <begin position="177"/>
        <end position="198"/>
    </location>
</feature>
<feature type="transmembrane region" description="Helical" evidence="1">
    <location>
        <begin position="51"/>
        <end position="75"/>
    </location>
</feature>
<keyword evidence="3" id="KW-1185">Reference proteome</keyword>
<keyword evidence="1" id="KW-1133">Transmembrane helix</keyword>
<accession>A0A6A6QTF8</accession>
<protein>
    <submittedName>
        <fullName evidence="2">Uncharacterized protein</fullName>
    </submittedName>
</protein>
<evidence type="ECO:0000313" key="2">
    <source>
        <dbReference type="EMBL" id="KAF2495466.1"/>
    </source>
</evidence>
<organism evidence="2 3">
    <name type="scientific">Lophium mytilinum</name>
    <dbReference type="NCBI Taxonomy" id="390894"/>
    <lineage>
        <taxon>Eukaryota</taxon>
        <taxon>Fungi</taxon>
        <taxon>Dikarya</taxon>
        <taxon>Ascomycota</taxon>
        <taxon>Pezizomycotina</taxon>
        <taxon>Dothideomycetes</taxon>
        <taxon>Pleosporomycetidae</taxon>
        <taxon>Mytilinidiales</taxon>
        <taxon>Mytilinidiaceae</taxon>
        <taxon>Lophium</taxon>
    </lineage>
</organism>
<feature type="transmembrane region" description="Helical" evidence="1">
    <location>
        <begin position="324"/>
        <end position="341"/>
    </location>
</feature>
<dbReference type="EMBL" id="MU004189">
    <property type="protein sequence ID" value="KAF2495466.1"/>
    <property type="molecule type" value="Genomic_DNA"/>
</dbReference>
<evidence type="ECO:0000313" key="3">
    <source>
        <dbReference type="Proteomes" id="UP000799750"/>
    </source>
</evidence>
<sequence length="377" mass="42503">MSANLTMVSDLREWPEIRQSLYATHLCGLVAYCQLGIITHRFRAKWDGQSIILPLVFVFFPLLYICQILVAIPLALRNLLWRPREGLKYYICAVLGIYTVRTSFVDEDGMVDDTSKAKGLALLLDQFTPRAIPLDRKWSDGRIFSFIVTLAPLYQCTSTSLLYIRRCTMQGAKLLDVDHRIGLMAIGASLALLGYYFFEVTGYDWQDTLCTPTTSGGIKLLDYPLGTLHKFDQGLGGDVSLIESIDVTNKHVYDCVLAACVHLIHLRFSGRCFPLFEHRNSNSHSIATATILPSAVALVASVPLIVRSFWASPARQVVWKGDKLVRLLILLALSYIATATINSEVREVKQVVGQHVTTSWNQDWMWKDPWADFLWPV</sequence>
<dbReference type="AlphaFoldDB" id="A0A6A6QTF8"/>
<keyword evidence="1" id="KW-0812">Transmembrane</keyword>
<reference evidence="2" key="1">
    <citation type="journal article" date="2020" name="Stud. Mycol.">
        <title>101 Dothideomycetes genomes: a test case for predicting lifestyles and emergence of pathogens.</title>
        <authorList>
            <person name="Haridas S."/>
            <person name="Albert R."/>
            <person name="Binder M."/>
            <person name="Bloem J."/>
            <person name="Labutti K."/>
            <person name="Salamov A."/>
            <person name="Andreopoulos B."/>
            <person name="Baker S."/>
            <person name="Barry K."/>
            <person name="Bills G."/>
            <person name="Bluhm B."/>
            <person name="Cannon C."/>
            <person name="Castanera R."/>
            <person name="Culley D."/>
            <person name="Daum C."/>
            <person name="Ezra D."/>
            <person name="Gonzalez J."/>
            <person name="Henrissat B."/>
            <person name="Kuo A."/>
            <person name="Liang C."/>
            <person name="Lipzen A."/>
            <person name="Lutzoni F."/>
            <person name="Magnuson J."/>
            <person name="Mondo S."/>
            <person name="Nolan M."/>
            <person name="Ohm R."/>
            <person name="Pangilinan J."/>
            <person name="Park H.-J."/>
            <person name="Ramirez L."/>
            <person name="Alfaro M."/>
            <person name="Sun H."/>
            <person name="Tritt A."/>
            <person name="Yoshinaga Y."/>
            <person name="Zwiers L.-H."/>
            <person name="Turgeon B."/>
            <person name="Goodwin S."/>
            <person name="Spatafora J."/>
            <person name="Crous P."/>
            <person name="Grigoriev I."/>
        </authorList>
    </citation>
    <scope>NUCLEOTIDE SEQUENCE</scope>
    <source>
        <strain evidence="2">CBS 269.34</strain>
    </source>
</reference>
<feature type="transmembrane region" description="Helical" evidence="1">
    <location>
        <begin position="286"/>
        <end position="312"/>
    </location>
</feature>
<keyword evidence="1" id="KW-0472">Membrane</keyword>
<proteinExistence type="predicted"/>
<evidence type="ECO:0000256" key="1">
    <source>
        <dbReference type="SAM" id="Phobius"/>
    </source>
</evidence>
<feature type="transmembrane region" description="Helical" evidence="1">
    <location>
        <begin position="21"/>
        <end position="39"/>
    </location>
</feature>
<gene>
    <name evidence="2" type="ORF">BU16DRAFT_539421</name>
</gene>
<feature type="transmembrane region" description="Helical" evidence="1">
    <location>
        <begin position="143"/>
        <end position="165"/>
    </location>
</feature>
<dbReference type="OrthoDB" id="10558021at2759"/>